<comment type="subcellular location">
    <subcellularLocation>
        <location evidence="3">Cytoplasm</location>
    </subcellularLocation>
</comment>
<keyword evidence="2 3" id="KW-0413">Isomerase</keyword>
<dbReference type="EMBL" id="LCRR01000006">
    <property type="protein sequence ID" value="KKW37585.1"/>
    <property type="molecule type" value="Genomic_DNA"/>
</dbReference>
<dbReference type="SUPFAM" id="SSF51351">
    <property type="entry name" value="Triosephosphate isomerase (TIM)"/>
    <property type="match status" value="1"/>
</dbReference>
<sequence length="276" mass="29335">MNRFPKSRRIVIANWKMYLESPKEAVKYAQNLRKNARNFNGVEAWIAAPFTLIPVVAQALKNSSIKIGAQTASPFNAAQSGVHTGEVSAAMLKNAGAGFVLVGHSERRAMGESEETVREQSVRALSAGLTAVLCVGEAERSAEGTHFGFIESQLRSACEGLQAYAGRAAVAYEPIWAIGKSAEDAMSPPEIQETAIFIKKVLSDALGRSAAAKIPILYGGSVDRANAKAIMEEGGVSGFLVGHASAKLDSFVEILKAVRPLRQAQGKQARGKHAGN</sequence>
<dbReference type="GO" id="GO:0006096">
    <property type="term" value="P:glycolytic process"/>
    <property type="evidence" value="ECO:0007669"/>
    <property type="project" value="UniProtKB-UniRule"/>
</dbReference>
<dbReference type="UniPathway" id="UPA00138"/>
<dbReference type="GO" id="GO:0006094">
    <property type="term" value="P:gluconeogenesis"/>
    <property type="evidence" value="ECO:0007669"/>
    <property type="project" value="UniProtKB-UniPathway"/>
</dbReference>
<keyword evidence="3" id="KW-0963">Cytoplasm</keyword>
<gene>
    <name evidence="4" type="ORF">UY86_C0006G0030</name>
</gene>
<keyword evidence="3" id="KW-0324">Glycolysis</keyword>
<dbReference type="CDD" id="cd00311">
    <property type="entry name" value="TIM"/>
    <property type="match status" value="1"/>
</dbReference>
<dbReference type="AlphaFoldDB" id="A0A0G1Y345"/>
<evidence type="ECO:0000313" key="5">
    <source>
        <dbReference type="Proteomes" id="UP000033852"/>
    </source>
</evidence>
<dbReference type="PANTHER" id="PTHR21139:SF42">
    <property type="entry name" value="TRIOSEPHOSPHATE ISOMERASE"/>
    <property type="match status" value="1"/>
</dbReference>
<dbReference type="GO" id="GO:0046166">
    <property type="term" value="P:glyceraldehyde-3-phosphate biosynthetic process"/>
    <property type="evidence" value="ECO:0007669"/>
    <property type="project" value="TreeGrafter"/>
</dbReference>
<proteinExistence type="inferred from homology"/>
<keyword evidence="3" id="KW-0312">Gluconeogenesis</keyword>
<dbReference type="Proteomes" id="UP000033852">
    <property type="component" value="Unassembled WGS sequence"/>
</dbReference>
<evidence type="ECO:0000256" key="2">
    <source>
        <dbReference type="ARBA" id="ARBA00023235"/>
    </source>
</evidence>
<dbReference type="GO" id="GO:0019563">
    <property type="term" value="P:glycerol catabolic process"/>
    <property type="evidence" value="ECO:0007669"/>
    <property type="project" value="TreeGrafter"/>
</dbReference>
<comment type="pathway">
    <text evidence="3">Carbohydrate degradation; glycolysis; D-glyceraldehyde 3-phosphate from glycerone phosphate: step 1/1.</text>
</comment>
<dbReference type="InterPro" id="IPR000652">
    <property type="entry name" value="Triosephosphate_isomerase"/>
</dbReference>
<comment type="catalytic activity">
    <reaction evidence="3">
        <text>D-glyceraldehyde 3-phosphate = dihydroxyacetone phosphate</text>
        <dbReference type="Rhea" id="RHEA:18585"/>
        <dbReference type="ChEBI" id="CHEBI:57642"/>
        <dbReference type="ChEBI" id="CHEBI:59776"/>
        <dbReference type="EC" id="5.3.1.1"/>
    </reaction>
</comment>
<dbReference type="PANTHER" id="PTHR21139">
    <property type="entry name" value="TRIOSEPHOSPHATE ISOMERASE"/>
    <property type="match status" value="1"/>
</dbReference>
<comment type="similarity">
    <text evidence="1 3">Belongs to the triosephosphate isomerase family.</text>
</comment>
<dbReference type="UniPathway" id="UPA00109">
    <property type="reaction ID" value="UER00189"/>
</dbReference>
<comment type="pathway">
    <text evidence="3">Carbohydrate biosynthesis; gluconeogenesis.</text>
</comment>
<dbReference type="STRING" id="1618607.UY86_C0006G0030"/>
<dbReference type="Gene3D" id="3.20.20.70">
    <property type="entry name" value="Aldolase class I"/>
    <property type="match status" value="1"/>
</dbReference>
<accession>A0A0G1Y345</accession>
<name>A0A0G1Y345_9BACT</name>
<protein>
    <recommendedName>
        <fullName evidence="3">Triosephosphate isomerase</fullName>
        <ecNumber evidence="3">5.3.1.1</ecNumber>
    </recommendedName>
</protein>
<reference evidence="4 5" key="1">
    <citation type="journal article" date="2015" name="Nature">
        <title>rRNA introns, odd ribosomes, and small enigmatic genomes across a large radiation of phyla.</title>
        <authorList>
            <person name="Brown C.T."/>
            <person name="Hug L.A."/>
            <person name="Thomas B.C."/>
            <person name="Sharon I."/>
            <person name="Castelle C.J."/>
            <person name="Singh A."/>
            <person name="Wilkins M.J."/>
            <person name="Williams K.H."/>
            <person name="Banfield J.F."/>
        </authorList>
    </citation>
    <scope>NUCLEOTIDE SEQUENCE [LARGE SCALE GENOMIC DNA]</scope>
</reference>
<evidence type="ECO:0000313" key="4">
    <source>
        <dbReference type="EMBL" id="KKW37585.1"/>
    </source>
</evidence>
<dbReference type="EC" id="5.3.1.1" evidence="3"/>
<dbReference type="PROSITE" id="PS51440">
    <property type="entry name" value="TIM_2"/>
    <property type="match status" value="1"/>
</dbReference>
<dbReference type="Pfam" id="PF00121">
    <property type="entry name" value="TIM"/>
    <property type="match status" value="1"/>
</dbReference>
<evidence type="ECO:0000256" key="1">
    <source>
        <dbReference type="ARBA" id="ARBA00007422"/>
    </source>
</evidence>
<organism evidence="4 5">
    <name type="scientific">Candidatus Adlerbacteria bacterium GW2011_GWB1_54_7</name>
    <dbReference type="NCBI Taxonomy" id="1618607"/>
    <lineage>
        <taxon>Bacteria</taxon>
        <taxon>Candidatus Adleribacteriota</taxon>
    </lineage>
</organism>
<dbReference type="NCBIfam" id="TIGR00419">
    <property type="entry name" value="tim"/>
    <property type="match status" value="1"/>
</dbReference>
<dbReference type="InterPro" id="IPR035990">
    <property type="entry name" value="TIM_sf"/>
</dbReference>
<comment type="caution">
    <text evidence="4">The sequence shown here is derived from an EMBL/GenBank/DDBJ whole genome shotgun (WGS) entry which is preliminary data.</text>
</comment>
<dbReference type="GO" id="GO:0005829">
    <property type="term" value="C:cytosol"/>
    <property type="evidence" value="ECO:0007669"/>
    <property type="project" value="TreeGrafter"/>
</dbReference>
<evidence type="ECO:0000256" key="3">
    <source>
        <dbReference type="RuleBase" id="RU363013"/>
    </source>
</evidence>
<dbReference type="InterPro" id="IPR013785">
    <property type="entry name" value="Aldolase_TIM"/>
</dbReference>
<comment type="subunit">
    <text evidence="3">Homodimer.</text>
</comment>
<dbReference type="GO" id="GO:0004807">
    <property type="term" value="F:triose-phosphate isomerase activity"/>
    <property type="evidence" value="ECO:0007669"/>
    <property type="project" value="UniProtKB-UniRule"/>
</dbReference>
<dbReference type="PATRIC" id="fig|1618607.3.peg.444"/>